<gene>
    <name evidence="2" type="ORF">MUN68_002550</name>
</gene>
<evidence type="ECO:0000313" key="3">
    <source>
        <dbReference type="Proteomes" id="UP001202717"/>
    </source>
</evidence>
<keyword evidence="1" id="KW-0802">TPR repeat</keyword>
<dbReference type="InterPro" id="IPR019734">
    <property type="entry name" value="TPR_rpt"/>
</dbReference>
<dbReference type="InterPro" id="IPR011990">
    <property type="entry name" value="TPR-like_helical_dom_sf"/>
</dbReference>
<sequence length="337" mass="39212">MKRIILLLFFLSYNINYSQDNINALVESGIGFHDKGNFEKAIETYQKALDIDSKSSLVNYEIALSYFYNKDFKNAIKHCDIVLNNKDQYIKEAYVTKGSSLDNLGNTKASIKLFKKAIKTFDNDVMLYYNLALNYYKLQDFENAENYVTKGIASNSNHSSSHLILAYINYNNNKRTQSLLNLHYFLFLEPNSRRSAEAGKLIQEIMRSNVSQDPNKPNTINLTWSVPDKDNEFGSTELMLSMLEASKTLKENIDKTEDELFIKNTTSFFKILGERKNKNKESIYWDIYIPFFNNLAQSEHMNAYCYFVMQAINPYSKAWMEVNTDQVDAFDLWLQKN</sequence>
<accession>A0ABY7RZ02</accession>
<dbReference type="EMBL" id="CP116221">
    <property type="protein sequence ID" value="WCO02381.1"/>
    <property type="molecule type" value="Genomic_DNA"/>
</dbReference>
<organism evidence="2 3">
    <name type="scientific">Psychroserpens ponticola</name>
    <dbReference type="NCBI Taxonomy" id="2932268"/>
    <lineage>
        <taxon>Bacteria</taxon>
        <taxon>Pseudomonadati</taxon>
        <taxon>Bacteroidota</taxon>
        <taxon>Flavobacteriia</taxon>
        <taxon>Flavobacteriales</taxon>
        <taxon>Flavobacteriaceae</taxon>
        <taxon>Psychroserpens</taxon>
    </lineage>
</organism>
<dbReference type="PANTHER" id="PTHR12558">
    <property type="entry name" value="CELL DIVISION CYCLE 16,23,27"/>
    <property type="match status" value="1"/>
</dbReference>
<dbReference type="SMART" id="SM00028">
    <property type="entry name" value="TPR"/>
    <property type="match status" value="4"/>
</dbReference>
<feature type="repeat" description="TPR" evidence="1">
    <location>
        <begin position="125"/>
        <end position="158"/>
    </location>
</feature>
<evidence type="ECO:0000256" key="1">
    <source>
        <dbReference type="PROSITE-ProRule" id="PRU00339"/>
    </source>
</evidence>
<feature type="repeat" description="TPR" evidence="1">
    <location>
        <begin position="22"/>
        <end position="55"/>
    </location>
</feature>
<reference evidence="2 3" key="1">
    <citation type="submission" date="2023-01" db="EMBL/GenBank/DDBJ databases">
        <title>Psychroserpens ponticola sp. nov., isolated from seawater.</title>
        <authorList>
            <person name="Kristyanto S."/>
            <person name="Jung J."/>
            <person name="Kim J.M."/>
            <person name="Jeon C.O."/>
        </authorList>
    </citation>
    <scope>NUCLEOTIDE SEQUENCE [LARGE SCALE GENOMIC DNA]</scope>
    <source>
        <strain evidence="2 3">MSW6</strain>
    </source>
</reference>
<dbReference type="PANTHER" id="PTHR12558:SF13">
    <property type="entry name" value="CELL DIVISION CYCLE PROTEIN 27 HOMOLOG"/>
    <property type="match status" value="1"/>
</dbReference>
<proteinExistence type="predicted"/>
<dbReference type="Gene3D" id="1.25.40.10">
    <property type="entry name" value="Tetratricopeptide repeat domain"/>
    <property type="match status" value="2"/>
</dbReference>
<dbReference type="Pfam" id="PF13181">
    <property type="entry name" value="TPR_8"/>
    <property type="match status" value="2"/>
</dbReference>
<protein>
    <submittedName>
        <fullName evidence="2">Tetratricopeptide repeat protein</fullName>
    </submittedName>
</protein>
<dbReference type="SUPFAM" id="SSF48452">
    <property type="entry name" value="TPR-like"/>
    <property type="match status" value="1"/>
</dbReference>
<evidence type="ECO:0000313" key="2">
    <source>
        <dbReference type="EMBL" id="WCO02381.1"/>
    </source>
</evidence>
<dbReference type="Pfam" id="PF13414">
    <property type="entry name" value="TPR_11"/>
    <property type="match status" value="1"/>
</dbReference>
<dbReference type="PROSITE" id="PS50005">
    <property type="entry name" value="TPR"/>
    <property type="match status" value="2"/>
</dbReference>
<dbReference type="Proteomes" id="UP001202717">
    <property type="component" value="Chromosome"/>
</dbReference>
<keyword evidence="3" id="KW-1185">Reference proteome</keyword>
<dbReference type="RefSeq" id="WP_249994862.1">
    <property type="nucleotide sequence ID" value="NZ_CP116221.1"/>
</dbReference>
<name>A0ABY7RZ02_9FLAO</name>